<dbReference type="Pfam" id="PF13342">
    <property type="entry name" value="Toprim_Crpt"/>
    <property type="match status" value="1"/>
</dbReference>
<dbReference type="GO" id="GO:0016853">
    <property type="term" value="F:isomerase activity"/>
    <property type="evidence" value="ECO:0007669"/>
    <property type="project" value="UniProtKB-KW"/>
</dbReference>
<dbReference type="AlphaFoldDB" id="A0A1M7GPX7"/>
<proteinExistence type="predicted"/>
<dbReference type="Gene3D" id="1.10.460.10">
    <property type="entry name" value="Topoisomerase I, domain 2"/>
    <property type="match status" value="1"/>
</dbReference>
<name>A0A1M7GPX7_RUMFL</name>
<dbReference type="SUPFAM" id="SSF56712">
    <property type="entry name" value="Prokaryotic type I DNA topoisomerase"/>
    <property type="match status" value="1"/>
</dbReference>
<dbReference type="InterPro" id="IPR013824">
    <property type="entry name" value="Topo_IA_cen_sub1"/>
</dbReference>
<gene>
    <name evidence="1" type="ORF">SAMN04487860_101425</name>
</gene>
<dbReference type="InterPro" id="IPR023405">
    <property type="entry name" value="Topo_IA_core_domain"/>
</dbReference>
<dbReference type="InterPro" id="IPR025589">
    <property type="entry name" value="Toprim_C_rpt"/>
</dbReference>
<evidence type="ECO:0000313" key="1">
    <source>
        <dbReference type="EMBL" id="SHM18280.1"/>
    </source>
</evidence>
<organism evidence="1 2">
    <name type="scientific">Ruminococcus flavefaciens</name>
    <dbReference type="NCBI Taxonomy" id="1265"/>
    <lineage>
        <taxon>Bacteria</taxon>
        <taxon>Bacillati</taxon>
        <taxon>Bacillota</taxon>
        <taxon>Clostridia</taxon>
        <taxon>Eubacteriales</taxon>
        <taxon>Oscillospiraceae</taxon>
        <taxon>Ruminococcus</taxon>
    </lineage>
</organism>
<dbReference type="RefSeq" id="WP_072948193.1">
    <property type="nucleotide sequence ID" value="NZ_FRCT01000001.1"/>
</dbReference>
<keyword evidence="1" id="KW-0413">Isomerase</keyword>
<protein>
    <submittedName>
        <fullName evidence="1">DNA topoisomerase</fullName>
    </submittedName>
</protein>
<accession>A0A1M7GPX7</accession>
<evidence type="ECO:0000313" key="2">
    <source>
        <dbReference type="Proteomes" id="UP000184394"/>
    </source>
</evidence>
<reference evidence="1 2" key="1">
    <citation type="submission" date="2016-11" db="EMBL/GenBank/DDBJ databases">
        <authorList>
            <person name="Jaros S."/>
            <person name="Januszkiewicz K."/>
            <person name="Wedrychowicz H."/>
        </authorList>
    </citation>
    <scope>NUCLEOTIDE SEQUENCE [LARGE SCALE GENOMIC DNA]</scope>
    <source>
        <strain evidence="1 2">Y1</strain>
    </source>
</reference>
<sequence>MNVVLLADKKFRKPFEAAVKKDPNINLVGVEVILRGNTMSRIADHHNPHALVVYKGVPEKEGITEKACISFLRMVKPNMRIIYVYGKVEDIEAFTTVTVQLISNGITDIVTDTSAEKVVSIIDSPMTEEDVQELIEKLTVPEEEIIHEEVLHEELIPGQEFIPLEADFPTVTASDKFDIDKIIYEVSETKDSEHMTIGVAQLQHHNGCTHTAFELATMISKKRTVAVIMADDDTFEALAVFHKLNPLAAKQGLDVHGIAVFPYELRKNIVNEYSVVIYDYSFLREEKRKSFDECDIKLMLSSAAEWDVAKKGKSIYPTELGMYLIKCLPVKELKSAAYTGELEKQLNNIALGKASYDKYVAFIKKKTAEWYKLIAESEDSKFTSSTEQQLICPFCGKPLIKLDWSYSCTGYKKGCKFHVNKKIAGKSITENQVIMLCKSGRTAIIKGFKAKSGSTFDAYLAVDKEKQEISFQFPDRRKK</sequence>
<dbReference type="Proteomes" id="UP000184394">
    <property type="component" value="Unassembled WGS sequence"/>
</dbReference>
<dbReference type="OrthoDB" id="9803554at2"/>
<dbReference type="EMBL" id="FRCT01000001">
    <property type="protein sequence ID" value="SHM18280.1"/>
    <property type="molecule type" value="Genomic_DNA"/>
</dbReference>